<comment type="caution">
    <text evidence="3">The sequence shown here is derived from an EMBL/GenBank/DDBJ whole genome shotgun (WGS) entry which is preliminary data.</text>
</comment>
<feature type="transmembrane region" description="Helical" evidence="2">
    <location>
        <begin position="100"/>
        <end position="122"/>
    </location>
</feature>
<evidence type="ECO:0000313" key="4">
    <source>
        <dbReference type="Proteomes" id="UP001207582"/>
    </source>
</evidence>
<reference evidence="3 4" key="1">
    <citation type="submission" date="2022-10" db="EMBL/GenBank/DDBJ databases">
        <title>Defluviimonas sp. CAU 1641 isolated from mud.</title>
        <authorList>
            <person name="Kim W."/>
        </authorList>
    </citation>
    <scope>NUCLEOTIDE SEQUENCE [LARGE SCALE GENOMIC DNA]</scope>
    <source>
        <strain evidence="3 4">CAU 1641</strain>
    </source>
</reference>
<dbReference type="RefSeq" id="WP_264773308.1">
    <property type="nucleotide sequence ID" value="NZ_JAPDOG010000027.1"/>
</dbReference>
<dbReference type="Proteomes" id="UP001207582">
    <property type="component" value="Unassembled WGS sequence"/>
</dbReference>
<accession>A0ABT3J8C5</accession>
<evidence type="ECO:0000256" key="1">
    <source>
        <dbReference type="SAM" id="MobiDB-lite"/>
    </source>
</evidence>
<feature type="region of interest" description="Disordered" evidence="1">
    <location>
        <begin position="50"/>
        <end position="89"/>
    </location>
</feature>
<name>A0ABT3J8C5_9RHOB</name>
<organism evidence="3 4">
    <name type="scientific">Defluviimonas salinarum</name>
    <dbReference type="NCBI Taxonomy" id="2992147"/>
    <lineage>
        <taxon>Bacteria</taxon>
        <taxon>Pseudomonadati</taxon>
        <taxon>Pseudomonadota</taxon>
        <taxon>Alphaproteobacteria</taxon>
        <taxon>Rhodobacterales</taxon>
        <taxon>Paracoccaceae</taxon>
        <taxon>Albidovulum</taxon>
    </lineage>
</organism>
<evidence type="ECO:0000256" key="2">
    <source>
        <dbReference type="SAM" id="Phobius"/>
    </source>
</evidence>
<keyword evidence="2" id="KW-0472">Membrane</keyword>
<keyword evidence="4" id="KW-1185">Reference proteome</keyword>
<proteinExistence type="predicted"/>
<dbReference type="EMBL" id="JAPDOG010000027">
    <property type="protein sequence ID" value="MCW3783929.1"/>
    <property type="molecule type" value="Genomic_DNA"/>
</dbReference>
<keyword evidence="2" id="KW-1133">Transmembrane helix</keyword>
<evidence type="ECO:0000313" key="3">
    <source>
        <dbReference type="EMBL" id="MCW3783929.1"/>
    </source>
</evidence>
<gene>
    <name evidence="3" type="ORF">OM960_20555</name>
</gene>
<sequence length="265" mass="29922">MSDEKKDKRYVAGYEDYRNPDHIKNAFGEFFRIGGDETYWKGAKAGREDRLKYGRTDTHPPPQKRSGTTREKRARKPAAKGPSSAGGYTPYRNASVGDRIIGIGLLLAALFVVVQIATWWIARSSEANRLAEMQGSTWAFTESDQTPRNAFFHRGDRIVIQASFGGTLKPSDRLRFAVTFPHCSAQNCQRLECPLEGCILNKVTYDTKGIFPGQPGYQATEYPDGTYTLTLHVNKHEISRSSFKVYRCDMGRMQLEVYGYTPYCS</sequence>
<protein>
    <submittedName>
        <fullName evidence="3">Uncharacterized protein</fullName>
    </submittedName>
</protein>
<keyword evidence="2" id="KW-0812">Transmembrane</keyword>